<evidence type="ECO:0000313" key="3">
    <source>
        <dbReference type="EMBL" id="QGU00692.1"/>
    </source>
</evidence>
<keyword evidence="4" id="KW-1185">Reference proteome</keyword>
<keyword evidence="1" id="KW-0677">Repeat</keyword>
<dbReference type="KEGG" id="salq:SYNTR_2098"/>
<dbReference type="PROSITE" id="PS51272">
    <property type="entry name" value="SLH"/>
    <property type="match status" value="3"/>
</dbReference>
<protein>
    <submittedName>
        <fullName evidence="3">S-layer homology domain</fullName>
    </submittedName>
</protein>
<feature type="domain" description="SLH" evidence="2">
    <location>
        <begin position="362"/>
        <end position="425"/>
    </location>
</feature>
<organism evidence="3 4">
    <name type="scientific">Candidatus Syntrophocurvum alkaliphilum</name>
    <dbReference type="NCBI Taxonomy" id="2293317"/>
    <lineage>
        <taxon>Bacteria</taxon>
        <taxon>Bacillati</taxon>
        <taxon>Bacillota</taxon>
        <taxon>Clostridia</taxon>
        <taxon>Eubacteriales</taxon>
        <taxon>Syntrophomonadaceae</taxon>
        <taxon>Candidatus Syntrophocurvum</taxon>
    </lineage>
</organism>
<evidence type="ECO:0000259" key="2">
    <source>
        <dbReference type="PROSITE" id="PS51272"/>
    </source>
</evidence>
<dbReference type="InterPro" id="IPR001119">
    <property type="entry name" value="SLH_dom"/>
</dbReference>
<sequence>MRKFLALILIIGLIIIPMPLVAAPLGFSGGVNDEYEYSEVIFISGEPIKMTGTYTKNERMRGEEKSINYRFNLSAEDRSIDASLDRRATYTITYKEHSDKGQTIADTEATTMRETINIGSDRYVLDDYQFSKSEVIDNRPAADFYSGTLNARKTYDINRGEGRAVIETSGGTVGYENFWGSTETQIIDYIVNVEREIEGEDDEDEGQTVKWDGTYNVSVSDSMSKSIRYSDNQATHSTFDGGHMRVTNSEMVSRYEYNLPRMNDNIPNNNSRIRGEIELDKQKLPKIERLILPKFRDIGGHWAEEDIKKLYSLDVFKDDSQFFLPDVPMSRMDFTRAIIRSCDIEIEDPEENTRFRRQEEPEESPFVDIQTEDSNYLYVREALNRGIINGVSEERFDPDGELTRAQAIVILIRVLGFEHNAPTPGYYTNFNDDAHIPDWAKDSIYVASEIGLVQGDSNNRINPNQTMTRAEASTMIIRFLNFLESDLQQDYREQIILYN</sequence>
<proteinExistence type="predicted"/>
<dbReference type="RefSeq" id="WP_197079111.1">
    <property type="nucleotide sequence ID" value="NZ_CP046457.1"/>
</dbReference>
<reference evidence="4" key="1">
    <citation type="journal article" date="2019" name="Microbiology">
        <title>Complete Genome Sequence of an Uncultured Bacterium of the Candidate Phylum Bipolaricaulota.</title>
        <authorList>
            <person name="Kadnikov V.V."/>
            <person name="Mardanov A.V."/>
            <person name="Beletsky A.V."/>
            <person name="Frank Y.A."/>
            <person name="Karnachuk O.V."/>
            <person name="Ravin N.V."/>
        </authorList>
    </citation>
    <scope>NUCLEOTIDE SEQUENCE [LARGE SCALE GENOMIC DNA]</scope>
</reference>
<dbReference type="Pfam" id="PF00395">
    <property type="entry name" value="SLH"/>
    <property type="match status" value="3"/>
</dbReference>
<name>A0A6I6DDY6_9FIRM</name>
<gene>
    <name evidence="3" type="ORF">SYNTR_2098</name>
</gene>
<feature type="domain" description="SLH" evidence="2">
    <location>
        <begin position="427"/>
        <end position="490"/>
    </location>
</feature>
<dbReference type="EMBL" id="CP046457">
    <property type="protein sequence ID" value="QGU00692.1"/>
    <property type="molecule type" value="Genomic_DNA"/>
</dbReference>
<evidence type="ECO:0000313" key="4">
    <source>
        <dbReference type="Proteomes" id="UP000426444"/>
    </source>
</evidence>
<dbReference type="Proteomes" id="UP000426444">
    <property type="component" value="Chromosome"/>
</dbReference>
<dbReference type="AlphaFoldDB" id="A0A6I6DDY6"/>
<evidence type="ECO:0000256" key="1">
    <source>
        <dbReference type="ARBA" id="ARBA00022737"/>
    </source>
</evidence>
<accession>A0A6I6DDY6</accession>
<feature type="domain" description="SLH" evidence="2">
    <location>
        <begin position="290"/>
        <end position="352"/>
    </location>
</feature>